<dbReference type="KEGG" id="mbah:HYN46_12610"/>
<dbReference type="Pfam" id="PF04932">
    <property type="entry name" value="Wzy_C"/>
    <property type="match status" value="1"/>
</dbReference>
<dbReference type="PANTHER" id="PTHR37422">
    <property type="entry name" value="TEICHURONIC ACID BIOSYNTHESIS PROTEIN TUAE"/>
    <property type="match status" value="1"/>
</dbReference>
<feature type="transmembrane region" description="Helical" evidence="5">
    <location>
        <begin position="394"/>
        <end position="414"/>
    </location>
</feature>
<dbReference type="PANTHER" id="PTHR37422:SF13">
    <property type="entry name" value="LIPOPOLYSACCHARIDE BIOSYNTHESIS PROTEIN PA4999-RELATED"/>
    <property type="match status" value="1"/>
</dbReference>
<comment type="subcellular location">
    <subcellularLocation>
        <location evidence="1">Membrane</location>
        <topology evidence="1">Multi-pass membrane protein</topology>
    </subcellularLocation>
</comment>
<feature type="transmembrane region" description="Helical" evidence="5">
    <location>
        <begin position="43"/>
        <end position="63"/>
    </location>
</feature>
<protein>
    <submittedName>
        <fullName evidence="7">O-antigen ligase domain-containing protein</fullName>
    </submittedName>
</protein>
<keyword evidence="3 5" id="KW-1133">Transmembrane helix</keyword>
<feature type="transmembrane region" description="Helical" evidence="5">
    <location>
        <begin position="232"/>
        <end position="251"/>
    </location>
</feature>
<dbReference type="GO" id="GO:0016874">
    <property type="term" value="F:ligase activity"/>
    <property type="evidence" value="ECO:0007669"/>
    <property type="project" value="UniProtKB-KW"/>
</dbReference>
<evidence type="ECO:0000256" key="4">
    <source>
        <dbReference type="ARBA" id="ARBA00023136"/>
    </source>
</evidence>
<dbReference type="Proteomes" id="UP000253940">
    <property type="component" value="Chromosome"/>
</dbReference>
<name>A0A345P8I7_9GAMM</name>
<feature type="transmembrane region" description="Helical" evidence="5">
    <location>
        <begin position="108"/>
        <end position="127"/>
    </location>
</feature>
<feature type="transmembrane region" description="Helical" evidence="5">
    <location>
        <begin position="257"/>
        <end position="274"/>
    </location>
</feature>
<evidence type="ECO:0000259" key="6">
    <source>
        <dbReference type="Pfam" id="PF04932"/>
    </source>
</evidence>
<evidence type="ECO:0000256" key="2">
    <source>
        <dbReference type="ARBA" id="ARBA00022692"/>
    </source>
</evidence>
<proteinExistence type="predicted"/>
<gene>
    <name evidence="7" type="ORF">HYN46_12610</name>
</gene>
<keyword evidence="8" id="KW-1185">Reference proteome</keyword>
<feature type="transmembrane region" description="Helical" evidence="5">
    <location>
        <begin position="75"/>
        <end position="96"/>
    </location>
</feature>
<dbReference type="GO" id="GO:0016020">
    <property type="term" value="C:membrane"/>
    <property type="evidence" value="ECO:0007669"/>
    <property type="project" value="UniProtKB-SubCell"/>
</dbReference>
<evidence type="ECO:0000256" key="1">
    <source>
        <dbReference type="ARBA" id="ARBA00004141"/>
    </source>
</evidence>
<accession>A0A345P8I7</accession>
<dbReference type="AlphaFoldDB" id="A0A345P8I7"/>
<keyword evidence="7" id="KW-0436">Ligase</keyword>
<evidence type="ECO:0000256" key="5">
    <source>
        <dbReference type="SAM" id="Phobius"/>
    </source>
</evidence>
<feature type="transmembrane region" description="Helical" evidence="5">
    <location>
        <begin position="359"/>
        <end position="382"/>
    </location>
</feature>
<organism evidence="7 8">
    <name type="scientific">Aquirhabdus parva</name>
    <dbReference type="NCBI Taxonomy" id="2283318"/>
    <lineage>
        <taxon>Bacteria</taxon>
        <taxon>Pseudomonadati</taxon>
        <taxon>Pseudomonadota</taxon>
        <taxon>Gammaproteobacteria</taxon>
        <taxon>Moraxellales</taxon>
        <taxon>Moraxellaceae</taxon>
        <taxon>Aquirhabdus</taxon>
    </lineage>
</organism>
<keyword evidence="4 5" id="KW-0472">Membrane</keyword>
<evidence type="ECO:0000313" key="8">
    <source>
        <dbReference type="Proteomes" id="UP000253940"/>
    </source>
</evidence>
<feature type="transmembrane region" description="Helical" evidence="5">
    <location>
        <begin position="286"/>
        <end position="303"/>
    </location>
</feature>
<feature type="transmembrane region" description="Helical" evidence="5">
    <location>
        <begin position="165"/>
        <end position="188"/>
    </location>
</feature>
<feature type="transmembrane region" description="Helical" evidence="5">
    <location>
        <begin position="208"/>
        <end position="225"/>
    </location>
</feature>
<dbReference type="InterPro" id="IPR051533">
    <property type="entry name" value="WaaL-like"/>
</dbReference>
<keyword evidence="2 5" id="KW-0812">Transmembrane</keyword>
<reference evidence="7 8" key="1">
    <citation type="submission" date="2018-07" db="EMBL/GenBank/DDBJ databases">
        <title>Genome sequencing of Moraxellaceae gen. HYN0046.</title>
        <authorList>
            <person name="Kim M."/>
            <person name="Yi H."/>
        </authorList>
    </citation>
    <scope>NUCLEOTIDE SEQUENCE [LARGE SCALE GENOMIC DNA]</scope>
    <source>
        <strain evidence="7 8">HYN0046</strain>
    </source>
</reference>
<feature type="transmembrane region" description="Helical" evidence="5">
    <location>
        <begin position="133"/>
        <end position="153"/>
    </location>
</feature>
<sequence>MSSSGLHYTSARIRTMLPILRPNKNVCATSKLRGETAKSEDKGLSVLLLWGTPLLAFLAFSGLSSSWVQVPYDEWRLTQVVILLLLSGFALFSTLPKKSILTPQTHRLLSIGILMTFALIIMTVSQAQYPERALADAALYTLLLAGIWAQAMLMKRAPALAPQIAATLALLPLLTVIFLPISIITAVFTHLESVWHQSFSNIRMLDDALLPCLFLLWQRPAWLAYQPTKTHFFNVALTFALSAISILYLIAFWMDGARAGLLTIIMGLGLIGLLRRDQWSSLRLPLFTLVASGLIYALLVRLLPADFAVSVMRTDSSQRTLLWQKALDLWQAHPVLGAGGDHFALAKPWLLNAHPHNLLLQWISEWGFAGLLTLVLFLPIMLNILRHRQTLPAFALAAVAAVCIDAMVSGVLVYPLSQMLGLWSVAWLISLLPNTHQTSTASNSDKKSIASHFQIWQRSFKIVTAWAIVAMLVIHGHDLVCIHCISVDNENAPRFWQFGRALHLEKQHIAPVIDP</sequence>
<evidence type="ECO:0000256" key="3">
    <source>
        <dbReference type="ARBA" id="ARBA00022989"/>
    </source>
</evidence>
<dbReference type="EMBL" id="CP031222">
    <property type="protein sequence ID" value="AXI03596.1"/>
    <property type="molecule type" value="Genomic_DNA"/>
</dbReference>
<dbReference type="OrthoDB" id="5735959at2"/>
<evidence type="ECO:0000313" key="7">
    <source>
        <dbReference type="EMBL" id="AXI03596.1"/>
    </source>
</evidence>
<feature type="domain" description="O-antigen ligase-related" evidence="6">
    <location>
        <begin position="244"/>
        <end position="374"/>
    </location>
</feature>
<dbReference type="InterPro" id="IPR007016">
    <property type="entry name" value="O-antigen_ligase-rel_domated"/>
</dbReference>